<accession>A0ABS3ZP93</accession>
<dbReference type="InterPro" id="IPR047689">
    <property type="entry name" value="CopD"/>
</dbReference>
<dbReference type="InterPro" id="IPR032694">
    <property type="entry name" value="CopC/D"/>
</dbReference>
<keyword evidence="2" id="KW-1003">Cell membrane</keyword>
<comment type="subcellular location">
    <subcellularLocation>
        <location evidence="1">Cell membrane</location>
        <topology evidence="1">Multi-pass membrane protein</topology>
    </subcellularLocation>
</comment>
<feature type="domain" description="Copper resistance protein D" evidence="7">
    <location>
        <begin position="200"/>
        <end position="303"/>
    </location>
</feature>
<feature type="transmembrane region" description="Helical" evidence="6">
    <location>
        <begin position="15"/>
        <end position="35"/>
    </location>
</feature>
<evidence type="ECO:0000259" key="7">
    <source>
        <dbReference type="Pfam" id="PF05425"/>
    </source>
</evidence>
<feature type="transmembrane region" description="Helical" evidence="6">
    <location>
        <begin position="282"/>
        <end position="306"/>
    </location>
</feature>
<name>A0ABS3ZP93_9BRAD</name>
<proteinExistence type="predicted"/>
<dbReference type="InterPro" id="IPR008457">
    <property type="entry name" value="Cu-R_CopD_dom"/>
</dbReference>
<evidence type="ECO:0000313" key="9">
    <source>
        <dbReference type="Proteomes" id="UP000669317"/>
    </source>
</evidence>
<feature type="transmembrane region" description="Helical" evidence="6">
    <location>
        <begin position="165"/>
        <end position="187"/>
    </location>
</feature>
<dbReference type="EMBL" id="JAGIKT010000003">
    <property type="protein sequence ID" value="MBP0109861.1"/>
    <property type="molecule type" value="Genomic_DNA"/>
</dbReference>
<keyword evidence="4 6" id="KW-1133">Transmembrane helix</keyword>
<keyword evidence="5 6" id="KW-0472">Membrane</keyword>
<dbReference type="Proteomes" id="UP000669317">
    <property type="component" value="Unassembled WGS sequence"/>
</dbReference>
<feature type="transmembrane region" description="Helical" evidence="6">
    <location>
        <begin position="207"/>
        <end position="230"/>
    </location>
</feature>
<sequence>MDWSAAGVPMIATRAVHFAATAMTVGSVIFDRFIALPVLRGHAAAAISFRSRTRRGIWVCLVLAVVSGAIWLLLQAASMSGMPLKEALTADVLSTVINETQFGEVTAIRAGLAFCLAACLACERAVTTQWLGLAAATGFAGSLAWTGHAGSTVGVTGYLHLAADALHAVAAAAWIGGLVSLITFLAITEIRENMLLARDAIERFSTLGIVSVAIILLSGVVNAGILVGSLHGLVATEYGRVLTLKLAIFAVMLAFAATNRFRLTPQLASSGNEQSSIALRQLIHNSAIEIALGLGILVIVAVLGTLHPAVHMIDLTTSW</sequence>
<feature type="transmembrane region" description="Helical" evidence="6">
    <location>
        <begin position="56"/>
        <end position="74"/>
    </location>
</feature>
<evidence type="ECO:0000256" key="4">
    <source>
        <dbReference type="ARBA" id="ARBA00022989"/>
    </source>
</evidence>
<dbReference type="PANTHER" id="PTHR34820:SF4">
    <property type="entry name" value="INNER MEMBRANE PROTEIN YEBZ"/>
    <property type="match status" value="1"/>
</dbReference>
<evidence type="ECO:0000256" key="5">
    <source>
        <dbReference type="ARBA" id="ARBA00023136"/>
    </source>
</evidence>
<evidence type="ECO:0000256" key="2">
    <source>
        <dbReference type="ARBA" id="ARBA00022475"/>
    </source>
</evidence>
<gene>
    <name evidence="8" type="primary">copD</name>
    <name evidence="8" type="ORF">JWS04_01865</name>
</gene>
<dbReference type="Pfam" id="PF05425">
    <property type="entry name" value="CopD"/>
    <property type="match status" value="1"/>
</dbReference>
<feature type="transmembrane region" description="Helical" evidence="6">
    <location>
        <begin position="242"/>
        <end position="261"/>
    </location>
</feature>
<evidence type="ECO:0000256" key="6">
    <source>
        <dbReference type="SAM" id="Phobius"/>
    </source>
</evidence>
<evidence type="ECO:0000256" key="3">
    <source>
        <dbReference type="ARBA" id="ARBA00022692"/>
    </source>
</evidence>
<protein>
    <submittedName>
        <fullName evidence="8">Copper homeostasis membrane protein CopD</fullName>
    </submittedName>
</protein>
<comment type="caution">
    <text evidence="8">The sequence shown here is derived from an EMBL/GenBank/DDBJ whole genome shotgun (WGS) entry which is preliminary data.</text>
</comment>
<dbReference type="NCBIfam" id="NF033808">
    <property type="entry name" value="copper_CopD"/>
    <property type="match status" value="1"/>
</dbReference>
<keyword evidence="9" id="KW-1185">Reference proteome</keyword>
<reference evidence="8 9" key="1">
    <citation type="submission" date="2021-03" db="EMBL/GenBank/DDBJ databases">
        <title>Genome Sequence of Bradyrhizobium vignae strain ISRA400.</title>
        <authorList>
            <person name="Tisa L.S."/>
            <person name="Svistoonoff S."/>
            <person name="Hocher V."/>
            <person name="Fall S."/>
            <person name="Zaiya A."/>
            <person name="Naing D."/>
            <person name="Niang N."/>
            <person name="Diouf A."/>
            <person name="Dasylva M.C."/>
            <person name="Toure O."/>
            <person name="Gueye M."/>
            <person name="Gully D."/>
            <person name="Tisseyre P."/>
            <person name="Simpson S."/>
            <person name="Morris K."/>
            <person name="Thomas W.K."/>
        </authorList>
    </citation>
    <scope>NUCLEOTIDE SEQUENCE [LARGE SCALE GENOMIC DNA]</scope>
    <source>
        <strain evidence="8 9">ISRA400</strain>
    </source>
</reference>
<organism evidence="8 9">
    <name type="scientific">Bradyrhizobium vignae</name>
    <dbReference type="NCBI Taxonomy" id="1549949"/>
    <lineage>
        <taxon>Bacteria</taxon>
        <taxon>Pseudomonadati</taxon>
        <taxon>Pseudomonadota</taxon>
        <taxon>Alphaproteobacteria</taxon>
        <taxon>Hyphomicrobiales</taxon>
        <taxon>Nitrobacteraceae</taxon>
        <taxon>Bradyrhizobium</taxon>
    </lineage>
</organism>
<dbReference type="PANTHER" id="PTHR34820">
    <property type="entry name" value="INNER MEMBRANE PROTEIN YEBZ"/>
    <property type="match status" value="1"/>
</dbReference>
<evidence type="ECO:0000256" key="1">
    <source>
        <dbReference type="ARBA" id="ARBA00004651"/>
    </source>
</evidence>
<keyword evidence="3 6" id="KW-0812">Transmembrane</keyword>
<evidence type="ECO:0000313" key="8">
    <source>
        <dbReference type="EMBL" id="MBP0109861.1"/>
    </source>
</evidence>